<keyword evidence="6" id="KW-1185">Reference proteome</keyword>
<dbReference type="GO" id="GO:0008841">
    <property type="term" value="F:dihydrofolate synthase activity"/>
    <property type="evidence" value="ECO:0007669"/>
    <property type="project" value="TreeGrafter"/>
</dbReference>
<dbReference type="PROSITE" id="PS01012">
    <property type="entry name" value="FOLYLPOLYGLU_SYNT_2"/>
    <property type="match status" value="1"/>
</dbReference>
<evidence type="ECO:0000256" key="4">
    <source>
        <dbReference type="ARBA" id="ARBA00022840"/>
    </source>
</evidence>
<protein>
    <submittedName>
        <fullName evidence="5">Mur ligase</fullName>
    </submittedName>
</protein>
<dbReference type="InterPro" id="IPR036565">
    <property type="entry name" value="Mur-like_cat_sf"/>
</dbReference>
<evidence type="ECO:0000313" key="6">
    <source>
        <dbReference type="Proteomes" id="UP000724874"/>
    </source>
</evidence>
<dbReference type="SUPFAM" id="SSF53623">
    <property type="entry name" value="MurD-like peptide ligases, catalytic domain"/>
    <property type="match status" value="1"/>
</dbReference>
<dbReference type="GO" id="GO:0005739">
    <property type="term" value="C:mitochondrion"/>
    <property type="evidence" value="ECO:0007669"/>
    <property type="project" value="TreeGrafter"/>
</dbReference>
<dbReference type="NCBIfam" id="TIGR01499">
    <property type="entry name" value="folC"/>
    <property type="match status" value="1"/>
</dbReference>
<comment type="similarity">
    <text evidence="1">Belongs to the folylpolyglutamate synthase family.</text>
</comment>
<dbReference type="PANTHER" id="PTHR11136">
    <property type="entry name" value="FOLYLPOLYGLUTAMATE SYNTHASE-RELATED"/>
    <property type="match status" value="1"/>
</dbReference>
<dbReference type="GO" id="GO:0004326">
    <property type="term" value="F:tetrahydrofolylpolyglutamate synthase activity"/>
    <property type="evidence" value="ECO:0007669"/>
    <property type="project" value="InterPro"/>
</dbReference>
<accession>A0A9P5TLC1</accession>
<comment type="caution">
    <text evidence="5">The sequence shown here is derived from an EMBL/GenBank/DDBJ whole genome shotgun (WGS) entry which is preliminary data.</text>
</comment>
<dbReference type="InterPro" id="IPR001645">
    <property type="entry name" value="Folylpolyglutamate_synth"/>
</dbReference>
<name>A0A9P5TLC1_GYMJU</name>
<dbReference type="PANTHER" id="PTHR11136:SF0">
    <property type="entry name" value="DIHYDROFOLATE SYNTHETASE-RELATED"/>
    <property type="match status" value="1"/>
</dbReference>
<dbReference type="AlphaFoldDB" id="A0A9P5TLC1"/>
<dbReference type="EMBL" id="JADNYJ010000069">
    <property type="protein sequence ID" value="KAF8892325.1"/>
    <property type="molecule type" value="Genomic_DNA"/>
</dbReference>
<dbReference type="Gene3D" id="3.40.1190.10">
    <property type="entry name" value="Mur-like, catalytic domain"/>
    <property type="match status" value="1"/>
</dbReference>
<evidence type="ECO:0000256" key="1">
    <source>
        <dbReference type="ARBA" id="ARBA00008276"/>
    </source>
</evidence>
<dbReference type="GO" id="GO:0005524">
    <property type="term" value="F:ATP binding"/>
    <property type="evidence" value="ECO:0007669"/>
    <property type="project" value="UniProtKB-KW"/>
</dbReference>
<keyword evidence="4" id="KW-0067">ATP-binding</keyword>
<gene>
    <name evidence="5" type="ORF">CPB84DRAFT_1963593</name>
</gene>
<dbReference type="PROSITE" id="PS01011">
    <property type="entry name" value="FOLYLPOLYGLU_SYNT_1"/>
    <property type="match status" value="1"/>
</dbReference>
<proteinExistence type="inferred from homology"/>
<evidence type="ECO:0000256" key="3">
    <source>
        <dbReference type="ARBA" id="ARBA00022741"/>
    </source>
</evidence>
<evidence type="ECO:0000313" key="5">
    <source>
        <dbReference type="EMBL" id="KAF8892325.1"/>
    </source>
</evidence>
<evidence type="ECO:0000256" key="2">
    <source>
        <dbReference type="ARBA" id="ARBA00022598"/>
    </source>
</evidence>
<reference evidence="5" key="1">
    <citation type="submission" date="2020-11" db="EMBL/GenBank/DDBJ databases">
        <authorList>
            <consortium name="DOE Joint Genome Institute"/>
            <person name="Ahrendt S."/>
            <person name="Riley R."/>
            <person name="Andreopoulos W."/>
            <person name="LaButti K."/>
            <person name="Pangilinan J."/>
            <person name="Ruiz-duenas F.J."/>
            <person name="Barrasa J.M."/>
            <person name="Sanchez-Garcia M."/>
            <person name="Camarero S."/>
            <person name="Miyauchi S."/>
            <person name="Serrano A."/>
            <person name="Linde D."/>
            <person name="Babiker R."/>
            <person name="Drula E."/>
            <person name="Ayuso-Fernandez I."/>
            <person name="Pacheco R."/>
            <person name="Padilla G."/>
            <person name="Ferreira P."/>
            <person name="Barriuso J."/>
            <person name="Kellner H."/>
            <person name="Castanera R."/>
            <person name="Alfaro M."/>
            <person name="Ramirez L."/>
            <person name="Pisabarro A.G."/>
            <person name="Kuo A."/>
            <person name="Tritt A."/>
            <person name="Lipzen A."/>
            <person name="He G."/>
            <person name="Yan M."/>
            <person name="Ng V."/>
            <person name="Cullen D."/>
            <person name="Martin F."/>
            <person name="Rosso M.-N."/>
            <person name="Henrissat B."/>
            <person name="Hibbett D."/>
            <person name="Martinez A.T."/>
            <person name="Grigoriev I.V."/>
        </authorList>
    </citation>
    <scope>NUCLEOTIDE SEQUENCE</scope>
    <source>
        <strain evidence="5">AH 44721</strain>
    </source>
</reference>
<keyword evidence="3" id="KW-0547">Nucleotide-binding</keyword>
<sequence length="511" mass="54461">MTVLGKEPESYIITKTQTTGLQDPLGLYLPTAIAIDLSLTRLLQLLPHLPYTRPTLHIAGTNGKGSVSALLTSILLATPTSPSHPAPLHIGQFNSLHLLSVLDSITLSNVPVSQATYDKARNEVLDADRAQGTKLTNFEVLTMAALRVFENEKVDIVVLEVGMGGRLDATNVIPDDSVLVSALTAVDLDHQMFLGATVGLIAKEKAGIARKGRPFVLGRQKHEEVKEVVKATVESVGGTLVPALEVKPGEGAVRWSILELDPDGADVTPPPQPVVVTLNSFPDTPLHASLPLHGAHQLDNLGTALGVIDSLLSSTVPLATSLNLKGRISLDSIAQGIAATRWPGRLSFHTLSFPLQDGQQKKLVVLADGAHNPASAETLGAYITHLLSLSQSSTASSTPSSLTTTVPITYILALSHSPPKTSLQTLSPILPPTLTRSASTSTSTSDLNVKTSVALLRFTPPDGMPWIKSVPPASSRRRTVADPQLLRRRRDIWAAPERTPFWSALVERISL</sequence>
<keyword evidence="2 5" id="KW-0436">Ligase</keyword>
<dbReference type="GO" id="GO:0005829">
    <property type="term" value="C:cytosol"/>
    <property type="evidence" value="ECO:0007669"/>
    <property type="project" value="TreeGrafter"/>
</dbReference>
<dbReference type="InterPro" id="IPR018109">
    <property type="entry name" value="Folylpolyglutamate_synth_CS"/>
</dbReference>
<organism evidence="5 6">
    <name type="scientific">Gymnopilus junonius</name>
    <name type="common">Spectacular rustgill mushroom</name>
    <name type="synonym">Gymnopilus spectabilis subsp. junonius</name>
    <dbReference type="NCBI Taxonomy" id="109634"/>
    <lineage>
        <taxon>Eukaryota</taxon>
        <taxon>Fungi</taxon>
        <taxon>Dikarya</taxon>
        <taxon>Basidiomycota</taxon>
        <taxon>Agaricomycotina</taxon>
        <taxon>Agaricomycetes</taxon>
        <taxon>Agaricomycetidae</taxon>
        <taxon>Agaricales</taxon>
        <taxon>Agaricineae</taxon>
        <taxon>Hymenogastraceae</taxon>
        <taxon>Gymnopilus</taxon>
    </lineage>
</organism>
<dbReference type="Proteomes" id="UP000724874">
    <property type="component" value="Unassembled WGS sequence"/>
</dbReference>
<dbReference type="OrthoDB" id="5212574at2759"/>